<dbReference type="STRING" id="644284.Arch_1150"/>
<dbReference type="SMART" id="SM00382">
    <property type="entry name" value="AAA"/>
    <property type="match status" value="1"/>
</dbReference>
<name>D7BPL4_ARCHD</name>
<dbReference type="HOGENOM" id="CLU_000604_1_2_11"/>
<proteinExistence type="predicted"/>
<dbReference type="Proteomes" id="UP000000376">
    <property type="component" value="Chromosome"/>
</dbReference>
<evidence type="ECO:0000256" key="2">
    <source>
        <dbReference type="ARBA" id="ARBA00022741"/>
    </source>
</evidence>
<evidence type="ECO:0000256" key="1">
    <source>
        <dbReference type="ARBA" id="ARBA00022448"/>
    </source>
</evidence>
<keyword evidence="1" id="KW-0813">Transport</keyword>
<dbReference type="eggNOG" id="COG1131">
    <property type="taxonomic scope" value="Bacteria"/>
</dbReference>
<dbReference type="PANTHER" id="PTHR42939:SF1">
    <property type="entry name" value="ABC TRANSPORTER ATP-BINDING PROTEIN ALBC-RELATED"/>
    <property type="match status" value="1"/>
</dbReference>
<dbReference type="InterPro" id="IPR003439">
    <property type="entry name" value="ABC_transporter-like_ATP-bd"/>
</dbReference>
<evidence type="ECO:0000313" key="5">
    <source>
        <dbReference type="EMBL" id="ADH92863.1"/>
    </source>
</evidence>
<dbReference type="AlphaFoldDB" id="D7BPL4"/>
<evidence type="ECO:0000259" key="4">
    <source>
        <dbReference type="PROSITE" id="PS50893"/>
    </source>
</evidence>
<dbReference type="InterPro" id="IPR051782">
    <property type="entry name" value="ABC_Transporter_VariousFunc"/>
</dbReference>
<keyword evidence="3" id="KW-0067">ATP-binding</keyword>
<keyword evidence="6" id="KW-1185">Reference proteome</keyword>
<accession>D7BPL4</accession>
<dbReference type="InterPro" id="IPR003593">
    <property type="entry name" value="AAA+_ATPase"/>
</dbReference>
<reference evidence="5 6" key="1">
    <citation type="journal article" date="2010" name="Stand. Genomic Sci.">
        <title>Complete genome sequence of Arcanobacterium haemolyticum type strain (11018).</title>
        <authorList>
            <person name="Yasawong M."/>
            <person name="Teshima H."/>
            <person name="Lapidus A."/>
            <person name="Nolan M."/>
            <person name="Lucas S."/>
            <person name="Glavina Del Rio T."/>
            <person name="Tice H."/>
            <person name="Cheng J."/>
            <person name="Bruce D."/>
            <person name="Detter C."/>
            <person name="Tapia R."/>
            <person name="Han C."/>
            <person name="Goodwin L."/>
            <person name="Pitluck S."/>
            <person name="Liolios K."/>
            <person name="Ivanova N."/>
            <person name="Mavromatis K."/>
            <person name="Mikhailova N."/>
            <person name="Pati A."/>
            <person name="Chen A."/>
            <person name="Palaniappan K."/>
            <person name="Land M."/>
            <person name="Hauser L."/>
            <person name="Chang Y."/>
            <person name="Jeffries C."/>
            <person name="Rohde M."/>
            <person name="Sikorski J."/>
            <person name="Pukall R."/>
            <person name="Goker M."/>
            <person name="Woyke T."/>
            <person name="Bristow J."/>
            <person name="Eisen J."/>
            <person name="Markowitz V."/>
            <person name="Hugenholtz P."/>
            <person name="Kyrpides N."/>
            <person name="Klenk H."/>
        </authorList>
    </citation>
    <scope>NUCLEOTIDE SEQUENCE [LARGE SCALE GENOMIC DNA]</scope>
    <source>
        <strain evidence="6">ATCC 9345 / DSM 20595 / CCUG 17215 / LMG 16163 / NBRC 15585 / NCTC 8452 / 11018</strain>
    </source>
</reference>
<evidence type="ECO:0000256" key="3">
    <source>
        <dbReference type="ARBA" id="ARBA00022840"/>
    </source>
</evidence>
<protein>
    <submittedName>
        <fullName evidence="5">ABC transporter related protein</fullName>
    </submittedName>
</protein>
<feature type="domain" description="ABC transporter" evidence="4">
    <location>
        <begin position="7"/>
        <end position="229"/>
    </location>
</feature>
<dbReference type="PROSITE" id="PS50893">
    <property type="entry name" value="ABC_TRANSPORTER_2"/>
    <property type="match status" value="1"/>
</dbReference>
<dbReference type="GO" id="GO:0016887">
    <property type="term" value="F:ATP hydrolysis activity"/>
    <property type="evidence" value="ECO:0007669"/>
    <property type="project" value="InterPro"/>
</dbReference>
<organism evidence="5 6">
    <name type="scientific">Arcanobacterium haemolyticum (strain ATCC 9345 / DSM 20595 / CCM 5947 / CCUG 17215 / LMG 16163 / NBRC 15585 / NCTC 8452 / 11018)</name>
    <dbReference type="NCBI Taxonomy" id="644284"/>
    <lineage>
        <taxon>Bacteria</taxon>
        <taxon>Bacillati</taxon>
        <taxon>Actinomycetota</taxon>
        <taxon>Actinomycetes</taxon>
        <taxon>Actinomycetales</taxon>
        <taxon>Actinomycetaceae</taxon>
        <taxon>Arcanobacterium</taxon>
    </lineage>
</organism>
<dbReference type="SUPFAM" id="SSF52540">
    <property type="entry name" value="P-loop containing nucleoside triphosphate hydrolases"/>
    <property type="match status" value="1"/>
</dbReference>
<keyword evidence="2" id="KW-0547">Nucleotide-binding</keyword>
<dbReference type="CDD" id="cd03230">
    <property type="entry name" value="ABC_DR_subfamily_A"/>
    <property type="match status" value="1"/>
</dbReference>
<dbReference type="InterPro" id="IPR027417">
    <property type="entry name" value="P-loop_NTPase"/>
</dbReference>
<sequence length="234" mass="25918">MNSTPLIRVTNLTKMYQHNAALDNLSLTIKRGKIVGLIGKNGSGKTTLLKILAGLLADWNGSVTINGIAPSPETKAHVAFLPSTQFLDQKLTIPEAIALFERFFPDFDPEKARTLIEFFQLPHDRTLKEMSKGMSEKVQISLVMARKADVYLLDEPISGVDPETRTIILNGILRDFSDDSLLLISTHLVADVEAILDDVVILDNGRLICQANVDDLRTEYGMSLDQICRKGILK</sequence>
<dbReference type="RefSeq" id="WP_013170357.1">
    <property type="nucleotide sequence ID" value="NC_014218.1"/>
</dbReference>
<dbReference type="Pfam" id="PF00005">
    <property type="entry name" value="ABC_tran"/>
    <property type="match status" value="1"/>
</dbReference>
<dbReference type="PANTHER" id="PTHR42939">
    <property type="entry name" value="ABC TRANSPORTER ATP-BINDING PROTEIN ALBC-RELATED"/>
    <property type="match status" value="1"/>
</dbReference>
<evidence type="ECO:0000313" key="6">
    <source>
        <dbReference type="Proteomes" id="UP000000376"/>
    </source>
</evidence>
<dbReference type="EMBL" id="CP002045">
    <property type="protein sequence ID" value="ADH92863.1"/>
    <property type="molecule type" value="Genomic_DNA"/>
</dbReference>
<dbReference type="GO" id="GO:0005524">
    <property type="term" value="F:ATP binding"/>
    <property type="evidence" value="ECO:0007669"/>
    <property type="project" value="UniProtKB-KW"/>
</dbReference>
<gene>
    <name evidence="5" type="ordered locus">Arch_1150</name>
</gene>
<dbReference type="Gene3D" id="3.40.50.300">
    <property type="entry name" value="P-loop containing nucleotide triphosphate hydrolases"/>
    <property type="match status" value="1"/>
</dbReference>
<dbReference type="KEGG" id="ahe:Arch_1150"/>